<sequence>MASSCVSWSIAMLIPRLVTKENTLWRLVIERISRTFHVRNFRFNGVPISSELNNPYSIGRRFFLLWCDLVFGPKSGLDSSQAQASSGAEKNSTPDGVITRSLAGNNIE</sequence>
<dbReference type="Proteomes" id="UP001066276">
    <property type="component" value="Chromosome 12"/>
</dbReference>
<dbReference type="AlphaFoldDB" id="A0AAV7KVR5"/>
<evidence type="ECO:0000256" key="1">
    <source>
        <dbReference type="SAM" id="MobiDB-lite"/>
    </source>
</evidence>
<evidence type="ECO:0000313" key="3">
    <source>
        <dbReference type="Proteomes" id="UP001066276"/>
    </source>
</evidence>
<evidence type="ECO:0000313" key="2">
    <source>
        <dbReference type="EMBL" id="KAJ1080263.1"/>
    </source>
</evidence>
<accession>A0AAV7KVR5</accession>
<protein>
    <submittedName>
        <fullName evidence="2">Uncharacterized protein</fullName>
    </submittedName>
</protein>
<feature type="compositionally biased region" description="Polar residues" evidence="1">
    <location>
        <begin position="77"/>
        <end position="94"/>
    </location>
</feature>
<proteinExistence type="predicted"/>
<organism evidence="2 3">
    <name type="scientific">Pleurodeles waltl</name>
    <name type="common">Iberian ribbed newt</name>
    <dbReference type="NCBI Taxonomy" id="8319"/>
    <lineage>
        <taxon>Eukaryota</taxon>
        <taxon>Metazoa</taxon>
        <taxon>Chordata</taxon>
        <taxon>Craniata</taxon>
        <taxon>Vertebrata</taxon>
        <taxon>Euteleostomi</taxon>
        <taxon>Amphibia</taxon>
        <taxon>Batrachia</taxon>
        <taxon>Caudata</taxon>
        <taxon>Salamandroidea</taxon>
        <taxon>Salamandridae</taxon>
        <taxon>Pleurodelinae</taxon>
        <taxon>Pleurodeles</taxon>
    </lineage>
</organism>
<gene>
    <name evidence="2" type="ORF">NDU88_000482</name>
</gene>
<name>A0AAV7KVR5_PLEWA</name>
<dbReference type="EMBL" id="JANPWB010000016">
    <property type="protein sequence ID" value="KAJ1080263.1"/>
    <property type="molecule type" value="Genomic_DNA"/>
</dbReference>
<comment type="caution">
    <text evidence="2">The sequence shown here is derived from an EMBL/GenBank/DDBJ whole genome shotgun (WGS) entry which is preliminary data.</text>
</comment>
<reference evidence="2" key="1">
    <citation type="journal article" date="2022" name="bioRxiv">
        <title>Sequencing and chromosome-scale assembly of the giantPleurodeles waltlgenome.</title>
        <authorList>
            <person name="Brown T."/>
            <person name="Elewa A."/>
            <person name="Iarovenko S."/>
            <person name="Subramanian E."/>
            <person name="Araus A.J."/>
            <person name="Petzold A."/>
            <person name="Susuki M."/>
            <person name="Suzuki K.-i.T."/>
            <person name="Hayashi T."/>
            <person name="Toyoda A."/>
            <person name="Oliveira C."/>
            <person name="Osipova E."/>
            <person name="Leigh N.D."/>
            <person name="Simon A."/>
            <person name="Yun M.H."/>
        </authorList>
    </citation>
    <scope>NUCLEOTIDE SEQUENCE</scope>
    <source>
        <strain evidence="2">20211129_DDA</strain>
        <tissue evidence="2">Liver</tissue>
    </source>
</reference>
<keyword evidence="3" id="KW-1185">Reference proteome</keyword>
<feature type="region of interest" description="Disordered" evidence="1">
    <location>
        <begin position="76"/>
        <end position="108"/>
    </location>
</feature>